<dbReference type="InterPro" id="IPR052894">
    <property type="entry name" value="AsmA-related"/>
</dbReference>
<organism evidence="1 2">
    <name type="scientific">Ravibacter arvi</name>
    <dbReference type="NCBI Taxonomy" id="2051041"/>
    <lineage>
        <taxon>Bacteria</taxon>
        <taxon>Pseudomonadati</taxon>
        <taxon>Bacteroidota</taxon>
        <taxon>Cytophagia</taxon>
        <taxon>Cytophagales</taxon>
        <taxon>Spirosomataceae</taxon>
        <taxon>Ravibacter</taxon>
    </lineage>
</organism>
<accession>A0ABP8LVM9</accession>
<reference evidence="2" key="1">
    <citation type="journal article" date="2019" name="Int. J. Syst. Evol. Microbiol.">
        <title>The Global Catalogue of Microorganisms (GCM) 10K type strain sequencing project: providing services to taxonomists for standard genome sequencing and annotation.</title>
        <authorList>
            <consortium name="The Broad Institute Genomics Platform"/>
            <consortium name="The Broad Institute Genome Sequencing Center for Infectious Disease"/>
            <person name="Wu L."/>
            <person name="Ma J."/>
        </authorList>
    </citation>
    <scope>NUCLEOTIDE SEQUENCE [LARGE SCALE GENOMIC DNA]</scope>
    <source>
        <strain evidence="2">JCM 31920</strain>
    </source>
</reference>
<protein>
    <recommendedName>
        <fullName evidence="3">AsmA-like protein</fullName>
    </recommendedName>
</protein>
<evidence type="ECO:0000313" key="2">
    <source>
        <dbReference type="Proteomes" id="UP001501508"/>
    </source>
</evidence>
<evidence type="ECO:0008006" key="3">
    <source>
        <dbReference type="Google" id="ProtNLM"/>
    </source>
</evidence>
<sequence>MLKRGIRILAVGFGVFLLLLTLVTVWAYYNQEAIIAKARQQAESSLNGKLEIGGFSFKPFSSVPGLTFSMSDIRLTDSLFHTHQKPFADIKRLEVTFGLETLFLWNISIRKILVEEGEVFIFVRRDSYSNTSIFQVKKREEKRDHKSFDDLFSKVNSLELRNIHMAFADSLKEKFYGAEMQQVSGHYRSTATGWDAELTGPVHVDQLVFNSEKGGFLKNRNIFLNAAVRIDHNRERFSILPKTYVRLETKERINVSGSFATSGSQRPMNFRFKTHRIRVPVATSVLADSIAVKIDKLGIDTYVAADVTLNGFLGEKNPWVNVNFKTDTFRFATAVGYFRGIKARGLYTNRSDTLLAPGLTNSEIRSEKITGYFEKVPVKGSLRIQDLSVLKTKVVMHARADSGSLNSLLDADRYHVSKGAVELDLNFDGQLINPYNAAKDSLNGTLSGNARVTDLAIAYKPKKIKLSRIESNILITQDDIVIRRLDFFDNQNELFVKGKLSHYLHHLLGSKEPVKASLDINIPSWKLNWIEVLAEQSSLQRKKNGKNFSRVIDQLAGALEIDANINARQLSYHSFSARNVSGRLSMTRNIATISGLRLDAFGGHVTLDGKMTSPENETSLANFSASGKVQQADVSKVLYSFADFGQKALSSKNVQGVLDLDFRLSSELKPDVSLVPKSMDGHLDISLKEGRLINFEPFIKMKRIIFKKRPLENVKIAPIRKRFILRGQEVKVDMMQIESNVLTLFVEGQYSFGNKTDLSIQFPLKNFKKRDEDYEFQDYDADELRSLFLRAIDENGEVNIRMDSRKKARRRLYPTTVASEKDSAAVK</sequence>
<dbReference type="PANTHER" id="PTHR30441:SF8">
    <property type="entry name" value="DUF748 DOMAIN-CONTAINING PROTEIN"/>
    <property type="match status" value="1"/>
</dbReference>
<gene>
    <name evidence="1" type="ORF">GCM10023091_15290</name>
</gene>
<keyword evidence="2" id="KW-1185">Reference proteome</keyword>
<name>A0ABP8LVM9_9BACT</name>
<dbReference type="PANTHER" id="PTHR30441">
    <property type="entry name" value="DUF748 DOMAIN-CONTAINING PROTEIN"/>
    <property type="match status" value="1"/>
</dbReference>
<dbReference type="RefSeq" id="WP_345027744.1">
    <property type="nucleotide sequence ID" value="NZ_BAABEY010000016.1"/>
</dbReference>
<dbReference type="Proteomes" id="UP001501508">
    <property type="component" value="Unassembled WGS sequence"/>
</dbReference>
<proteinExistence type="predicted"/>
<comment type="caution">
    <text evidence="1">The sequence shown here is derived from an EMBL/GenBank/DDBJ whole genome shotgun (WGS) entry which is preliminary data.</text>
</comment>
<evidence type="ECO:0000313" key="1">
    <source>
        <dbReference type="EMBL" id="GAA4436856.1"/>
    </source>
</evidence>
<dbReference type="EMBL" id="BAABEY010000016">
    <property type="protein sequence ID" value="GAA4436856.1"/>
    <property type="molecule type" value="Genomic_DNA"/>
</dbReference>